<organism evidence="15 16">
    <name type="scientific">Anopheles melas</name>
    <dbReference type="NCBI Taxonomy" id="34690"/>
    <lineage>
        <taxon>Eukaryota</taxon>
        <taxon>Metazoa</taxon>
        <taxon>Ecdysozoa</taxon>
        <taxon>Arthropoda</taxon>
        <taxon>Hexapoda</taxon>
        <taxon>Insecta</taxon>
        <taxon>Pterygota</taxon>
        <taxon>Neoptera</taxon>
        <taxon>Endopterygota</taxon>
        <taxon>Diptera</taxon>
        <taxon>Nematocera</taxon>
        <taxon>Culicoidea</taxon>
        <taxon>Culicidae</taxon>
        <taxon>Anophelinae</taxon>
        <taxon>Anopheles</taxon>
    </lineage>
</organism>
<dbReference type="GO" id="GO:0008270">
    <property type="term" value="F:zinc ion binding"/>
    <property type="evidence" value="ECO:0007669"/>
    <property type="project" value="UniProtKB-KW"/>
</dbReference>
<dbReference type="STRING" id="34690.A0A182TNI1"/>
<dbReference type="FunFam" id="3.30.160.60:FF:003779">
    <property type="entry name" value="Fruitless"/>
    <property type="match status" value="1"/>
</dbReference>
<dbReference type="GO" id="GO:0006805">
    <property type="term" value="P:xenobiotic metabolic process"/>
    <property type="evidence" value="ECO:0007669"/>
    <property type="project" value="TreeGrafter"/>
</dbReference>
<dbReference type="SUPFAM" id="SSF48264">
    <property type="entry name" value="Cytochrome P450"/>
    <property type="match status" value="1"/>
</dbReference>
<feature type="domain" description="C2H2-type" evidence="14">
    <location>
        <begin position="746"/>
        <end position="773"/>
    </location>
</feature>
<evidence type="ECO:0000256" key="8">
    <source>
        <dbReference type="ARBA" id="ARBA00023004"/>
    </source>
</evidence>
<dbReference type="CDD" id="cd20651">
    <property type="entry name" value="CYP15A1-like"/>
    <property type="match status" value="1"/>
</dbReference>
<feature type="region of interest" description="Disordered" evidence="12">
    <location>
        <begin position="593"/>
        <end position="664"/>
    </location>
</feature>
<dbReference type="PROSITE" id="PS00028">
    <property type="entry name" value="ZINC_FINGER_C2H2_1"/>
    <property type="match status" value="6"/>
</dbReference>
<keyword evidence="3 10" id="KW-0349">Heme</keyword>
<dbReference type="InterPro" id="IPR001128">
    <property type="entry name" value="Cyt_P450"/>
</dbReference>
<proteinExistence type="inferred from homology"/>
<evidence type="ECO:0000256" key="13">
    <source>
        <dbReference type="SAM" id="SignalP"/>
    </source>
</evidence>
<dbReference type="VEuPathDB" id="VectorBase:AMEC005534"/>
<dbReference type="GO" id="GO:0006082">
    <property type="term" value="P:organic acid metabolic process"/>
    <property type="evidence" value="ECO:0007669"/>
    <property type="project" value="TreeGrafter"/>
</dbReference>
<dbReference type="GO" id="GO:0016712">
    <property type="term" value="F:oxidoreductase activity, acting on paired donors, with incorporation or reduction of molecular oxygen, reduced flavin or flavoprotein as one donor, and incorporation of one atom of oxygen"/>
    <property type="evidence" value="ECO:0007669"/>
    <property type="project" value="TreeGrafter"/>
</dbReference>
<keyword evidence="13" id="KW-0732">Signal</keyword>
<keyword evidence="4 10" id="KW-0479">Metal-binding</keyword>
<evidence type="ECO:0000256" key="4">
    <source>
        <dbReference type="ARBA" id="ARBA00022723"/>
    </source>
</evidence>
<feature type="chain" id="PRO_5008137118" description="C2H2-type domain-containing protein" evidence="13">
    <location>
        <begin position="22"/>
        <end position="879"/>
    </location>
</feature>
<feature type="signal peptide" evidence="13">
    <location>
        <begin position="1"/>
        <end position="21"/>
    </location>
</feature>
<dbReference type="GO" id="GO:0006355">
    <property type="term" value="P:regulation of DNA-templated transcription"/>
    <property type="evidence" value="ECO:0007669"/>
    <property type="project" value="UniProtKB-ARBA"/>
</dbReference>
<keyword evidence="7" id="KW-0560">Oxidoreductase</keyword>
<dbReference type="AlphaFoldDB" id="A0A182TNI1"/>
<dbReference type="GO" id="GO:0005737">
    <property type="term" value="C:cytoplasm"/>
    <property type="evidence" value="ECO:0007669"/>
    <property type="project" value="TreeGrafter"/>
</dbReference>
<evidence type="ECO:0000256" key="11">
    <source>
        <dbReference type="PROSITE-ProRule" id="PRU00042"/>
    </source>
</evidence>
<dbReference type="InterPro" id="IPR036396">
    <property type="entry name" value="Cyt_P450_sf"/>
</dbReference>
<dbReference type="FunFam" id="3.30.160.60:FF:000839">
    <property type="entry name" value="Zinc finger protein 691"/>
    <property type="match status" value="1"/>
</dbReference>
<dbReference type="PROSITE" id="PS50157">
    <property type="entry name" value="ZINC_FINGER_C2H2_2"/>
    <property type="match status" value="6"/>
</dbReference>
<feature type="domain" description="C2H2-type" evidence="14">
    <location>
        <begin position="848"/>
        <end position="875"/>
    </location>
</feature>
<evidence type="ECO:0000259" key="14">
    <source>
        <dbReference type="PROSITE" id="PS50157"/>
    </source>
</evidence>
<reference evidence="15" key="2">
    <citation type="submission" date="2020-05" db="UniProtKB">
        <authorList>
            <consortium name="EnsemblMetazoa"/>
        </authorList>
    </citation>
    <scope>IDENTIFICATION</scope>
    <source>
        <strain evidence="15">CM1001059</strain>
    </source>
</reference>
<keyword evidence="16" id="KW-1185">Reference proteome</keyword>
<feature type="domain" description="C2H2-type" evidence="14">
    <location>
        <begin position="690"/>
        <end position="717"/>
    </location>
</feature>
<evidence type="ECO:0000256" key="1">
    <source>
        <dbReference type="ARBA" id="ARBA00001971"/>
    </source>
</evidence>
<reference evidence="16" key="1">
    <citation type="submission" date="2014-01" db="EMBL/GenBank/DDBJ databases">
        <title>The Genome Sequence of Anopheles melas CM1001059_A (V2).</title>
        <authorList>
            <consortium name="The Broad Institute Genomics Platform"/>
            <person name="Neafsey D.E."/>
            <person name="Besansky N."/>
            <person name="Howell P."/>
            <person name="Walton C."/>
            <person name="Young S.K."/>
            <person name="Zeng Q."/>
            <person name="Gargeya S."/>
            <person name="Fitzgerald M."/>
            <person name="Haas B."/>
            <person name="Abouelleil A."/>
            <person name="Allen A.W."/>
            <person name="Alvarado L."/>
            <person name="Arachchi H.M."/>
            <person name="Berlin A.M."/>
            <person name="Chapman S.B."/>
            <person name="Gainer-Dewar J."/>
            <person name="Goldberg J."/>
            <person name="Griggs A."/>
            <person name="Gujja S."/>
            <person name="Hansen M."/>
            <person name="Howarth C."/>
            <person name="Imamovic A."/>
            <person name="Ireland A."/>
            <person name="Larimer J."/>
            <person name="McCowan C."/>
            <person name="Murphy C."/>
            <person name="Pearson M."/>
            <person name="Poon T.W."/>
            <person name="Priest M."/>
            <person name="Roberts A."/>
            <person name="Saif S."/>
            <person name="Shea T."/>
            <person name="Sisk P."/>
            <person name="Sykes S."/>
            <person name="Wortman J."/>
            <person name="Nusbaum C."/>
            <person name="Birren B."/>
        </authorList>
    </citation>
    <scope>NUCLEOTIDE SEQUENCE [LARGE SCALE GENOMIC DNA]</scope>
    <source>
        <strain evidence="16">CM1001059</strain>
    </source>
</reference>
<dbReference type="PRINTS" id="PR00385">
    <property type="entry name" value="P450"/>
</dbReference>
<feature type="domain" description="C2H2-type" evidence="14">
    <location>
        <begin position="802"/>
        <end position="827"/>
    </location>
</feature>
<dbReference type="InterPro" id="IPR017972">
    <property type="entry name" value="Cyt_P450_CS"/>
</dbReference>
<evidence type="ECO:0000256" key="12">
    <source>
        <dbReference type="SAM" id="MobiDB-lite"/>
    </source>
</evidence>
<feature type="binding site" description="axial binding residue" evidence="10">
    <location>
        <position position="441"/>
    </location>
    <ligand>
        <name>heme</name>
        <dbReference type="ChEBI" id="CHEBI:30413"/>
    </ligand>
    <ligandPart>
        <name>Fe</name>
        <dbReference type="ChEBI" id="CHEBI:18248"/>
    </ligandPart>
</feature>
<dbReference type="InterPro" id="IPR002401">
    <property type="entry name" value="Cyt_P450_E_grp-I"/>
</dbReference>
<feature type="domain" description="C2H2-type" evidence="14">
    <location>
        <begin position="718"/>
        <end position="740"/>
    </location>
</feature>
<evidence type="ECO:0000256" key="3">
    <source>
        <dbReference type="ARBA" id="ARBA00022617"/>
    </source>
</evidence>
<keyword evidence="9" id="KW-0503">Monooxygenase</keyword>
<dbReference type="FunFam" id="3.30.160.60:FF:002343">
    <property type="entry name" value="Zinc finger protein 33A"/>
    <property type="match status" value="1"/>
</dbReference>
<comment type="cofactor">
    <cofactor evidence="1 10">
        <name>heme</name>
        <dbReference type="ChEBI" id="CHEBI:30413"/>
    </cofactor>
</comment>
<dbReference type="GO" id="GO:0020037">
    <property type="term" value="F:heme binding"/>
    <property type="evidence" value="ECO:0007669"/>
    <property type="project" value="InterPro"/>
</dbReference>
<sequence>MWNGALIVIVMLSVLYCCWDARKPKRFPPGPYWLPFIGSGLVMLKLVRSLHYFHLMWSKLCHQYGPIVGVRFGQDRIIVVSGREAIRAMYAKDQFDGRPDGYFFRMRSFGQRLGVALTDGPHWEVQRKFAVRTMKQLGMGRNDFVRVIEREVQDLVENFHRRAVKGETFPMSGSMDVALLNVLWVLLAGQRFELENERLGWLADTVHRTFHVIDGSGGTLNRFPWLRYVCPESSGYGPMLRLLKPLWGFLKETIETIRKNPHCPSRRDSLISAFLVEMSRTERHESFTESQLVSLCLDLFQASVETMSSVLGFAFLYMLHHPAVMRKVQQELDTVIGPDRLPTANDRPLLPYTEAVILEVERIATVVPGGLVHRAMEEVELCGYRIPKDAIVMPLLYSLQMDADYWIDPDVFRPERFLSVQGDRLMQHDLFIPFGAGRRRCLGESLAKPAVFLFFSAIMHRFEIECEGKELPSLNAVDGITLSPVPYTLRLAERVSFPMTTSNEIDFDSPFVKKEQCCKICGETEGPMESIFCKADDTAMLNKIYKCTRVEVTPVCGLISPVCERCHRRIDAFDENAPPKVIEYVIKTDLDPEPLDYDPLNVGDMSDPMGDDDLDHDEALDHEEEEEDESALDEEVDEHTNSEEEPRKRGRSKRAARGATSKSPKQCEVCGKQVKYMAEHMRQHLIESQHPCPHCDRTFVQANNLRYHIRKHLGEKPYACKQCKKRFYCEAHLKSHMRVHGPQGLFQCTVCSKSFNQECNLKKHLRVHTGEKPYVCDKCGKRFNSTSNLRNHARLHTEERPLTCDHCAKSFVDVHHLQRHIRVHTGKLWKGVYEIGSNSGFILGERPYICHVCFQAFYCQTGLMEHLKTHIEKKNIKLD</sequence>
<dbReference type="EnsemblMetazoa" id="AMEC005534-RA">
    <property type="protein sequence ID" value="AMEC005534-PA"/>
    <property type="gene ID" value="AMEC005534"/>
</dbReference>
<feature type="compositionally biased region" description="Low complexity" evidence="12">
    <location>
        <begin position="597"/>
        <end position="608"/>
    </location>
</feature>
<dbReference type="InterPro" id="IPR036236">
    <property type="entry name" value="Znf_C2H2_sf"/>
</dbReference>
<evidence type="ECO:0000256" key="7">
    <source>
        <dbReference type="ARBA" id="ARBA00023002"/>
    </source>
</evidence>
<evidence type="ECO:0000313" key="15">
    <source>
        <dbReference type="EnsemblMetazoa" id="AMEC005534-PA"/>
    </source>
</evidence>
<dbReference type="FunFam" id="1.10.630.10:FF:000036">
    <property type="entry name" value="CYtochrome P450 family"/>
    <property type="match status" value="1"/>
</dbReference>
<accession>A0A182TNI1</accession>
<dbReference type="Gene3D" id="1.10.630.10">
    <property type="entry name" value="Cytochrome P450"/>
    <property type="match status" value="1"/>
</dbReference>
<dbReference type="Proteomes" id="UP000075902">
    <property type="component" value="Unassembled WGS sequence"/>
</dbReference>
<dbReference type="SUPFAM" id="SSF57667">
    <property type="entry name" value="beta-beta-alpha zinc fingers"/>
    <property type="match status" value="4"/>
</dbReference>
<dbReference type="FunFam" id="3.30.160.60:FF:001843">
    <property type="entry name" value="Zinc finger 30C"/>
    <property type="match status" value="1"/>
</dbReference>
<evidence type="ECO:0000256" key="5">
    <source>
        <dbReference type="ARBA" id="ARBA00022771"/>
    </source>
</evidence>
<evidence type="ECO:0000256" key="6">
    <source>
        <dbReference type="ARBA" id="ARBA00022833"/>
    </source>
</evidence>
<keyword evidence="6" id="KW-0862">Zinc</keyword>
<dbReference type="PANTHER" id="PTHR24300:SF376">
    <property type="entry name" value="CYTOCHROME P450 15A1"/>
    <property type="match status" value="1"/>
</dbReference>
<keyword evidence="5 11" id="KW-0863">Zinc-finger</keyword>
<dbReference type="Gene3D" id="3.30.160.60">
    <property type="entry name" value="Classic Zinc Finger"/>
    <property type="match status" value="6"/>
</dbReference>
<comment type="similarity">
    <text evidence="2">Belongs to the cytochrome P450 family.</text>
</comment>
<feature type="domain" description="C2H2-type" evidence="14">
    <location>
        <begin position="774"/>
        <end position="801"/>
    </location>
</feature>
<dbReference type="SMART" id="SM00355">
    <property type="entry name" value="ZnF_C2H2"/>
    <property type="match status" value="7"/>
</dbReference>
<feature type="compositionally biased region" description="Basic and acidic residues" evidence="12">
    <location>
        <begin position="638"/>
        <end position="647"/>
    </location>
</feature>
<protein>
    <recommendedName>
        <fullName evidence="14">C2H2-type domain-containing protein</fullName>
    </recommendedName>
</protein>
<evidence type="ECO:0000256" key="2">
    <source>
        <dbReference type="ARBA" id="ARBA00010617"/>
    </source>
</evidence>
<keyword evidence="8 10" id="KW-0408">Iron</keyword>
<dbReference type="Pfam" id="PF00067">
    <property type="entry name" value="p450"/>
    <property type="match status" value="1"/>
</dbReference>
<feature type="compositionally biased region" description="Acidic residues" evidence="12">
    <location>
        <begin position="609"/>
        <end position="637"/>
    </location>
</feature>
<dbReference type="PROSITE" id="PS00086">
    <property type="entry name" value="CYTOCHROME_P450"/>
    <property type="match status" value="1"/>
</dbReference>
<dbReference type="GO" id="GO:0008395">
    <property type="term" value="F:steroid hydroxylase activity"/>
    <property type="evidence" value="ECO:0007669"/>
    <property type="project" value="TreeGrafter"/>
</dbReference>
<evidence type="ECO:0000256" key="10">
    <source>
        <dbReference type="PIRSR" id="PIRSR602401-1"/>
    </source>
</evidence>
<evidence type="ECO:0000313" key="16">
    <source>
        <dbReference type="Proteomes" id="UP000075902"/>
    </source>
</evidence>
<dbReference type="PRINTS" id="PR00463">
    <property type="entry name" value="EP450I"/>
</dbReference>
<name>A0A182TNI1_9DIPT</name>
<dbReference type="InterPro" id="IPR013087">
    <property type="entry name" value="Znf_C2H2_type"/>
</dbReference>
<dbReference type="PANTHER" id="PTHR24300">
    <property type="entry name" value="CYTOCHROME P450 508A4-RELATED"/>
    <property type="match status" value="1"/>
</dbReference>
<dbReference type="InterPro" id="IPR050182">
    <property type="entry name" value="Cytochrome_P450_fam2"/>
</dbReference>
<evidence type="ECO:0000256" key="9">
    <source>
        <dbReference type="ARBA" id="ARBA00023033"/>
    </source>
</evidence>
<dbReference type="GO" id="GO:0005506">
    <property type="term" value="F:iron ion binding"/>
    <property type="evidence" value="ECO:0007669"/>
    <property type="project" value="InterPro"/>
</dbReference>
<dbReference type="GO" id="GO:0005634">
    <property type="term" value="C:nucleus"/>
    <property type="evidence" value="ECO:0007669"/>
    <property type="project" value="UniProtKB-ARBA"/>
</dbReference>
<dbReference type="FunFam" id="3.30.160.60:FF:000446">
    <property type="entry name" value="Zinc finger protein"/>
    <property type="match status" value="1"/>
</dbReference>
<dbReference type="Pfam" id="PF00096">
    <property type="entry name" value="zf-C2H2"/>
    <property type="match status" value="4"/>
</dbReference>